<dbReference type="InterPro" id="IPR003439">
    <property type="entry name" value="ABC_transporter-like_ATP-bd"/>
</dbReference>
<sequence length="212" mass="23744">MSKLEIKNVTKTIKKRRILNNISFVAQSGQIIGITGPNGSGKTMLLKVITGLTSYDAGEVKLGEKIVGHDIEHLEDTGIIIENPQFINDLTAFQNLKFLASINNKITDNEIRSTLSKIGLLNVEKEKYKNFSLGMKQRLAFAQAIMEDQSILILDEPTNALDEDGIKTIEQILISERQKNKIIIIASHDSEFLARITDIRLRISEGHLNEMD</sequence>
<accession>A0ABZ2SM89</accession>
<dbReference type="PROSITE" id="PS50893">
    <property type="entry name" value="ABC_TRANSPORTER_2"/>
    <property type="match status" value="1"/>
</dbReference>
<name>A0ABZ2SM89_9ENTE</name>
<dbReference type="Gene3D" id="3.40.50.300">
    <property type="entry name" value="P-loop containing nucleotide triphosphate hydrolases"/>
    <property type="match status" value="1"/>
</dbReference>
<gene>
    <name evidence="4" type="ORF">DOK78_001570</name>
</gene>
<dbReference type="InterPro" id="IPR003593">
    <property type="entry name" value="AAA+_ATPase"/>
</dbReference>
<dbReference type="PANTHER" id="PTHR43158:SF7">
    <property type="entry name" value="ABC TRANSPORTER, ATP-BINDING PROTEIN"/>
    <property type="match status" value="1"/>
</dbReference>
<dbReference type="RefSeq" id="WP_207940885.1">
    <property type="nucleotide sequence ID" value="NZ_CP147251.1"/>
</dbReference>
<keyword evidence="5" id="KW-1185">Reference proteome</keyword>
<proteinExistence type="predicted"/>
<evidence type="ECO:0000313" key="5">
    <source>
        <dbReference type="Proteomes" id="UP000664701"/>
    </source>
</evidence>
<organism evidence="4 5">
    <name type="scientific">Candidatus Enterococcus lowellii</name>
    <dbReference type="NCBI Taxonomy" id="2230877"/>
    <lineage>
        <taxon>Bacteria</taxon>
        <taxon>Bacillati</taxon>
        <taxon>Bacillota</taxon>
        <taxon>Bacilli</taxon>
        <taxon>Lactobacillales</taxon>
        <taxon>Enterococcaceae</taxon>
        <taxon>Enterococcus</taxon>
    </lineage>
</organism>
<dbReference type="CDD" id="cd03230">
    <property type="entry name" value="ABC_DR_subfamily_A"/>
    <property type="match status" value="1"/>
</dbReference>
<dbReference type="GO" id="GO:0005524">
    <property type="term" value="F:ATP binding"/>
    <property type="evidence" value="ECO:0007669"/>
    <property type="project" value="UniProtKB-KW"/>
</dbReference>
<dbReference type="InterPro" id="IPR017871">
    <property type="entry name" value="ABC_transporter-like_CS"/>
</dbReference>
<dbReference type="Proteomes" id="UP000664701">
    <property type="component" value="Chromosome"/>
</dbReference>
<evidence type="ECO:0000256" key="1">
    <source>
        <dbReference type="ARBA" id="ARBA00022741"/>
    </source>
</evidence>
<evidence type="ECO:0000256" key="2">
    <source>
        <dbReference type="ARBA" id="ARBA00022840"/>
    </source>
</evidence>
<dbReference type="PROSITE" id="PS00211">
    <property type="entry name" value="ABC_TRANSPORTER_1"/>
    <property type="match status" value="1"/>
</dbReference>
<dbReference type="PANTHER" id="PTHR43158">
    <property type="entry name" value="SKFA PEPTIDE EXPORT ATP-BINDING PROTEIN SKFE"/>
    <property type="match status" value="1"/>
</dbReference>
<dbReference type="EMBL" id="CP147251">
    <property type="protein sequence ID" value="WYJ76933.1"/>
    <property type="molecule type" value="Genomic_DNA"/>
</dbReference>
<dbReference type="SUPFAM" id="SSF52540">
    <property type="entry name" value="P-loop containing nucleoside triphosphate hydrolases"/>
    <property type="match status" value="1"/>
</dbReference>
<evidence type="ECO:0000313" key="4">
    <source>
        <dbReference type="EMBL" id="WYJ76933.1"/>
    </source>
</evidence>
<dbReference type="Pfam" id="PF00005">
    <property type="entry name" value="ABC_tran"/>
    <property type="match status" value="1"/>
</dbReference>
<evidence type="ECO:0000259" key="3">
    <source>
        <dbReference type="PROSITE" id="PS50893"/>
    </source>
</evidence>
<reference evidence="4 5" key="1">
    <citation type="submission" date="2024-03" db="EMBL/GenBank/DDBJ databases">
        <title>The Genome Sequence of Enterococcus sp. DIV2402.</title>
        <authorList>
            <consortium name="The Broad Institute Genomics Platform"/>
            <consortium name="The Broad Institute Microbial Omics Core"/>
            <consortium name="The Broad Institute Genomic Center for Infectious Diseases"/>
            <person name="Earl A."/>
            <person name="Manson A."/>
            <person name="Gilmore M."/>
            <person name="Schwartman J."/>
            <person name="Shea T."/>
            <person name="Abouelleil A."/>
            <person name="Cao P."/>
            <person name="Chapman S."/>
            <person name="Cusick C."/>
            <person name="Young S."/>
            <person name="Neafsey D."/>
            <person name="Nusbaum C."/>
            <person name="Birren B."/>
        </authorList>
    </citation>
    <scope>NUCLEOTIDE SEQUENCE [LARGE SCALE GENOMIC DNA]</scope>
    <source>
        <strain evidence="4 5">DIV2402</strain>
    </source>
</reference>
<dbReference type="SMART" id="SM00382">
    <property type="entry name" value="AAA"/>
    <property type="match status" value="1"/>
</dbReference>
<keyword evidence="2 4" id="KW-0067">ATP-binding</keyword>
<protein>
    <submittedName>
        <fullName evidence="4">Heme ABC exporter, ATP-binding protein CcmA</fullName>
    </submittedName>
</protein>
<keyword evidence="1" id="KW-0547">Nucleotide-binding</keyword>
<dbReference type="InterPro" id="IPR027417">
    <property type="entry name" value="P-loop_NTPase"/>
</dbReference>
<feature type="domain" description="ABC transporter" evidence="3">
    <location>
        <begin position="4"/>
        <end position="211"/>
    </location>
</feature>